<reference evidence="2 3" key="1">
    <citation type="submission" date="2018-08" db="EMBL/GenBank/DDBJ databases">
        <title>Sequencing the genomes of 1000 actinobacteria strains.</title>
        <authorList>
            <person name="Klenk H.-P."/>
        </authorList>
    </citation>
    <scope>NUCLEOTIDE SEQUENCE [LARGE SCALE GENOMIC DNA]</scope>
    <source>
        <strain evidence="2 3">DSM 44099</strain>
    </source>
</reference>
<name>A0A3D9ZQR4_9ACTN</name>
<protein>
    <submittedName>
        <fullName evidence="2">Uncharacterized protein</fullName>
    </submittedName>
</protein>
<keyword evidence="1" id="KW-1133">Transmembrane helix</keyword>
<keyword evidence="1" id="KW-0472">Membrane</keyword>
<accession>A0A3D9ZQR4</accession>
<keyword evidence="3" id="KW-1185">Reference proteome</keyword>
<evidence type="ECO:0000313" key="3">
    <source>
        <dbReference type="Proteomes" id="UP000256913"/>
    </source>
</evidence>
<proteinExistence type="predicted"/>
<evidence type="ECO:0000313" key="2">
    <source>
        <dbReference type="EMBL" id="REF99219.1"/>
    </source>
</evidence>
<organism evidence="2 3">
    <name type="scientific">Asanoa ferruginea</name>
    <dbReference type="NCBI Taxonomy" id="53367"/>
    <lineage>
        <taxon>Bacteria</taxon>
        <taxon>Bacillati</taxon>
        <taxon>Actinomycetota</taxon>
        <taxon>Actinomycetes</taxon>
        <taxon>Micromonosporales</taxon>
        <taxon>Micromonosporaceae</taxon>
        <taxon>Asanoa</taxon>
    </lineage>
</organism>
<keyword evidence="1" id="KW-0812">Transmembrane</keyword>
<dbReference type="AlphaFoldDB" id="A0A3D9ZQR4"/>
<gene>
    <name evidence="2" type="ORF">DFJ67_5246</name>
</gene>
<comment type="caution">
    <text evidence="2">The sequence shown here is derived from an EMBL/GenBank/DDBJ whole genome shotgun (WGS) entry which is preliminary data.</text>
</comment>
<evidence type="ECO:0000256" key="1">
    <source>
        <dbReference type="SAM" id="Phobius"/>
    </source>
</evidence>
<dbReference type="Proteomes" id="UP000256913">
    <property type="component" value="Unassembled WGS sequence"/>
</dbReference>
<sequence>MSCEVAGKLADAFTVWRHDRGSQYVNVYGSCVIVFAGIVAIR</sequence>
<dbReference type="EMBL" id="QUMQ01000001">
    <property type="protein sequence ID" value="REF99219.1"/>
    <property type="molecule type" value="Genomic_DNA"/>
</dbReference>
<feature type="transmembrane region" description="Helical" evidence="1">
    <location>
        <begin position="23"/>
        <end position="41"/>
    </location>
</feature>